<name>A0A3M7PDR9_BRAPC</name>
<comment type="caution">
    <text evidence="1">The sequence shown here is derived from an EMBL/GenBank/DDBJ whole genome shotgun (WGS) entry which is preliminary data.</text>
</comment>
<sequence>MRVHNKKMEAQRGLNNRHPLSGYTAVFDNTLIDFPKKISLTTPMCYSRLNNAKLNYSLKEIGNFYSNLQFVLESKTASSQDNSFFKFHQTFEI</sequence>
<protein>
    <submittedName>
        <fullName evidence="1">Uncharacterized protein</fullName>
    </submittedName>
</protein>
<organism evidence="1 2">
    <name type="scientific">Brachionus plicatilis</name>
    <name type="common">Marine rotifer</name>
    <name type="synonym">Brachionus muelleri</name>
    <dbReference type="NCBI Taxonomy" id="10195"/>
    <lineage>
        <taxon>Eukaryota</taxon>
        <taxon>Metazoa</taxon>
        <taxon>Spiralia</taxon>
        <taxon>Gnathifera</taxon>
        <taxon>Rotifera</taxon>
        <taxon>Eurotatoria</taxon>
        <taxon>Monogononta</taxon>
        <taxon>Pseudotrocha</taxon>
        <taxon>Ploima</taxon>
        <taxon>Brachionidae</taxon>
        <taxon>Brachionus</taxon>
    </lineage>
</organism>
<dbReference type="EMBL" id="REGN01011612">
    <property type="protein sequence ID" value="RMZ97129.1"/>
    <property type="molecule type" value="Genomic_DNA"/>
</dbReference>
<dbReference type="AlphaFoldDB" id="A0A3M7PDR9"/>
<gene>
    <name evidence="1" type="ORF">BpHYR1_010993</name>
</gene>
<dbReference type="Proteomes" id="UP000276133">
    <property type="component" value="Unassembled WGS sequence"/>
</dbReference>
<evidence type="ECO:0000313" key="2">
    <source>
        <dbReference type="Proteomes" id="UP000276133"/>
    </source>
</evidence>
<keyword evidence="2" id="KW-1185">Reference proteome</keyword>
<evidence type="ECO:0000313" key="1">
    <source>
        <dbReference type="EMBL" id="RMZ97129.1"/>
    </source>
</evidence>
<accession>A0A3M7PDR9</accession>
<proteinExistence type="predicted"/>
<reference evidence="1 2" key="1">
    <citation type="journal article" date="2018" name="Sci. Rep.">
        <title>Genomic signatures of local adaptation to the degree of environmental predictability in rotifers.</title>
        <authorList>
            <person name="Franch-Gras L."/>
            <person name="Hahn C."/>
            <person name="Garcia-Roger E.M."/>
            <person name="Carmona M.J."/>
            <person name="Serra M."/>
            <person name="Gomez A."/>
        </authorList>
    </citation>
    <scope>NUCLEOTIDE SEQUENCE [LARGE SCALE GENOMIC DNA]</scope>
    <source>
        <strain evidence="1">HYR1</strain>
    </source>
</reference>